<dbReference type="Proteomes" id="UP000440732">
    <property type="component" value="Unassembled WGS sequence"/>
</dbReference>
<organism evidence="2 3">
    <name type="scientific">Phytophthora fragariae</name>
    <dbReference type="NCBI Taxonomy" id="53985"/>
    <lineage>
        <taxon>Eukaryota</taxon>
        <taxon>Sar</taxon>
        <taxon>Stramenopiles</taxon>
        <taxon>Oomycota</taxon>
        <taxon>Peronosporomycetes</taxon>
        <taxon>Peronosporales</taxon>
        <taxon>Peronosporaceae</taxon>
        <taxon>Phytophthora</taxon>
    </lineage>
</organism>
<accession>A0A6A3U8A1</accession>
<feature type="compositionally biased region" description="Pro residues" evidence="1">
    <location>
        <begin position="22"/>
        <end position="37"/>
    </location>
</feature>
<name>A0A6A3U8A1_9STRA</name>
<reference evidence="2 3" key="1">
    <citation type="submission" date="2018-08" db="EMBL/GenBank/DDBJ databases">
        <title>Genomic investigation of the strawberry pathogen Phytophthora fragariae indicates pathogenicity is determined by transcriptional variation in three key races.</title>
        <authorList>
            <person name="Adams T.M."/>
            <person name="Armitage A.D."/>
            <person name="Sobczyk M.K."/>
            <person name="Bates H.J."/>
            <person name="Dunwell J.M."/>
            <person name="Nellist C.F."/>
            <person name="Harrison R.J."/>
        </authorList>
    </citation>
    <scope>NUCLEOTIDE SEQUENCE [LARGE SCALE GENOMIC DNA]</scope>
    <source>
        <strain evidence="2 3">NOV-5</strain>
    </source>
</reference>
<comment type="caution">
    <text evidence="2">The sequence shown here is derived from an EMBL/GenBank/DDBJ whole genome shotgun (WGS) entry which is preliminary data.</text>
</comment>
<proteinExistence type="predicted"/>
<sequence>MFHPFDATPQSPPLSPASVAPPTTPPPSPPSPPSIPPPAVSVVKLLAGALISDGAPLSAGAPLQVGALISADALISVGAFLLADMLGTLLSPLPRFNPRRSRASLLVLPRHFDR</sequence>
<evidence type="ECO:0000256" key="1">
    <source>
        <dbReference type="SAM" id="MobiDB-lite"/>
    </source>
</evidence>
<dbReference type="EMBL" id="QXGA01000338">
    <property type="protein sequence ID" value="KAE9147611.1"/>
    <property type="molecule type" value="Genomic_DNA"/>
</dbReference>
<protein>
    <submittedName>
        <fullName evidence="2">Uncharacterized protein</fullName>
    </submittedName>
</protein>
<gene>
    <name evidence="2" type="ORF">PF006_g7722</name>
</gene>
<evidence type="ECO:0000313" key="2">
    <source>
        <dbReference type="EMBL" id="KAE9147611.1"/>
    </source>
</evidence>
<evidence type="ECO:0000313" key="3">
    <source>
        <dbReference type="Proteomes" id="UP000440732"/>
    </source>
</evidence>
<feature type="region of interest" description="Disordered" evidence="1">
    <location>
        <begin position="1"/>
        <end position="37"/>
    </location>
</feature>
<dbReference type="AlphaFoldDB" id="A0A6A3U8A1"/>